<gene>
    <name evidence="1" type="ORF">RhiirA5_419560</name>
</gene>
<reference evidence="1 2" key="1">
    <citation type="submission" date="2016-04" db="EMBL/GenBank/DDBJ databases">
        <title>Genome analyses suggest a sexual origin of heterokaryosis in a supposedly ancient asexual fungus.</title>
        <authorList>
            <person name="Ropars J."/>
            <person name="Sedzielewska K."/>
            <person name="Noel J."/>
            <person name="Charron P."/>
            <person name="Farinelli L."/>
            <person name="Marton T."/>
            <person name="Kruger M."/>
            <person name="Pelin A."/>
            <person name="Brachmann A."/>
            <person name="Corradi N."/>
        </authorList>
    </citation>
    <scope>NUCLEOTIDE SEQUENCE [LARGE SCALE GENOMIC DNA]</scope>
    <source>
        <strain evidence="1 2">A5</strain>
    </source>
</reference>
<proteinExistence type="predicted"/>
<evidence type="ECO:0000313" key="2">
    <source>
        <dbReference type="Proteomes" id="UP000232722"/>
    </source>
</evidence>
<protein>
    <submittedName>
        <fullName evidence="1">Uncharacterized protein</fullName>
    </submittedName>
</protein>
<organism evidence="1 2">
    <name type="scientific">Rhizophagus irregularis</name>
    <dbReference type="NCBI Taxonomy" id="588596"/>
    <lineage>
        <taxon>Eukaryota</taxon>
        <taxon>Fungi</taxon>
        <taxon>Fungi incertae sedis</taxon>
        <taxon>Mucoromycota</taxon>
        <taxon>Glomeromycotina</taxon>
        <taxon>Glomeromycetes</taxon>
        <taxon>Glomerales</taxon>
        <taxon>Glomeraceae</taxon>
        <taxon>Rhizophagus</taxon>
    </lineage>
</organism>
<accession>A0A2N0PHZ8</accession>
<dbReference type="VEuPathDB" id="FungiDB:RhiirA1_467367"/>
<name>A0A2N0PHZ8_9GLOM</name>
<reference evidence="1 2" key="2">
    <citation type="submission" date="2017-09" db="EMBL/GenBank/DDBJ databases">
        <title>Extensive intraspecific genome diversity in a model arbuscular mycorrhizal fungus.</title>
        <authorList>
            <person name="Chen E.C."/>
            <person name="Morin E."/>
            <person name="Beaudet D."/>
            <person name="Noel J."/>
            <person name="Ndikumana S."/>
            <person name="Charron P."/>
            <person name="St-Onge C."/>
            <person name="Giorgi J."/>
            <person name="Grigoriev I.V."/>
            <person name="Roux C."/>
            <person name="Martin F.M."/>
            <person name="Corradi N."/>
        </authorList>
    </citation>
    <scope>NUCLEOTIDE SEQUENCE [LARGE SCALE GENOMIC DNA]</scope>
    <source>
        <strain evidence="1 2">A5</strain>
    </source>
</reference>
<comment type="caution">
    <text evidence="1">The sequence shown here is derived from an EMBL/GenBank/DDBJ whole genome shotgun (WGS) entry which is preliminary data.</text>
</comment>
<dbReference type="Proteomes" id="UP000232722">
    <property type="component" value="Unassembled WGS sequence"/>
</dbReference>
<evidence type="ECO:0000313" key="1">
    <source>
        <dbReference type="EMBL" id="PKC06459.1"/>
    </source>
</evidence>
<dbReference type="AlphaFoldDB" id="A0A2N0PHZ8"/>
<dbReference type="EMBL" id="LLXJ01000757">
    <property type="protein sequence ID" value="PKC06459.1"/>
    <property type="molecule type" value="Genomic_DNA"/>
</dbReference>
<sequence length="86" mass="9809">MSDLIPEEETVKRIVQQIAQDNLSKKDVKTIEYSGQCENEGINFPDHFSLKSVKERLDGYDVSNVPNLQVLTNIMIMLCIHSTEIN</sequence>